<gene>
    <name evidence="2" type="ORF">PCL_10528</name>
</gene>
<feature type="compositionally biased region" description="Low complexity" evidence="1">
    <location>
        <begin position="416"/>
        <end position="425"/>
    </location>
</feature>
<sequence>MRATGLGPTGMAMKNVTALSHCPCAREVSGSNRSTAQAVSKTFNLQPFVATNGSLLLHASPVHSATANADLSAMETSNDPDERVVYLALKRAIMGSNPEEPQLDHVTNIVEHSRDRGLVPYLVRQHGVEAVSHKALLLLQNGVFESTAVAKRRFPEVFTLPEAPSVFREQLEDGALQAETEALKEAVHKHRPEKPTGGCSSADVAMETLFPLYLPFDAQYLVAKGVGVILESVCYDFAQSHMPEVLRIRGWSCRESADLTLWAEELWTRRHDVPLSESSIEPPLGTLLASMAALWCAVVYRMHISTRLLCGFLHHAQVIVGVLGASPTASATIRKLRADTMAAATQLEEEKLCLRSTLAELLGRVAQERTEPDGKTGAMMEQMEKEDQLYQALAGWSLTQTIRRYGPSSVTTIATGTAQSSSTSGCGNDTTGGVGSPAVTIPSPIERCVFDESEA</sequence>
<dbReference type="AlphaFoldDB" id="A0A2U3DQ38"/>
<accession>A0A2U3DQ38</accession>
<evidence type="ECO:0000313" key="2">
    <source>
        <dbReference type="EMBL" id="PWI64359.1"/>
    </source>
</evidence>
<protein>
    <submittedName>
        <fullName evidence="2">Uncharacterized protein</fullName>
    </submittedName>
</protein>
<organism evidence="2 3">
    <name type="scientific">Purpureocillium lilacinum</name>
    <name type="common">Paecilomyces lilacinus</name>
    <dbReference type="NCBI Taxonomy" id="33203"/>
    <lineage>
        <taxon>Eukaryota</taxon>
        <taxon>Fungi</taxon>
        <taxon>Dikarya</taxon>
        <taxon>Ascomycota</taxon>
        <taxon>Pezizomycotina</taxon>
        <taxon>Sordariomycetes</taxon>
        <taxon>Hypocreomycetidae</taxon>
        <taxon>Hypocreales</taxon>
        <taxon>Ophiocordycipitaceae</taxon>
        <taxon>Purpureocillium</taxon>
    </lineage>
</organism>
<evidence type="ECO:0000313" key="3">
    <source>
        <dbReference type="Proteomes" id="UP000245956"/>
    </source>
</evidence>
<dbReference type="EMBL" id="LCWV01000068">
    <property type="protein sequence ID" value="PWI64359.1"/>
    <property type="molecule type" value="Genomic_DNA"/>
</dbReference>
<evidence type="ECO:0000256" key="1">
    <source>
        <dbReference type="SAM" id="MobiDB-lite"/>
    </source>
</evidence>
<name>A0A2U3DQ38_PURLI</name>
<comment type="caution">
    <text evidence="2">The sequence shown here is derived from an EMBL/GenBank/DDBJ whole genome shotgun (WGS) entry which is preliminary data.</text>
</comment>
<feature type="region of interest" description="Disordered" evidence="1">
    <location>
        <begin position="416"/>
        <end position="439"/>
    </location>
</feature>
<dbReference type="Proteomes" id="UP000245956">
    <property type="component" value="Unassembled WGS sequence"/>
</dbReference>
<proteinExistence type="predicted"/>
<reference evidence="2 3" key="1">
    <citation type="journal article" date="2016" name="Front. Microbiol.">
        <title>Genome and transcriptome sequences reveal the specific parasitism of the nematophagous Purpureocillium lilacinum 36-1.</title>
        <authorList>
            <person name="Xie J."/>
            <person name="Li S."/>
            <person name="Mo C."/>
            <person name="Xiao X."/>
            <person name="Peng D."/>
            <person name="Wang G."/>
            <person name="Xiao Y."/>
        </authorList>
    </citation>
    <scope>NUCLEOTIDE SEQUENCE [LARGE SCALE GENOMIC DNA]</scope>
    <source>
        <strain evidence="2 3">36-1</strain>
    </source>
</reference>